<dbReference type="EMBL" id="JBHUDG010000017">
    <property type="protein sequence ID" value="MFD1630439.1"/>
    <property type="molecule type" value="Genomic_DNA"/>
</dbReference>
<comment type="caution">
    <text evidence="2">The sequence shown here is derived from an EMBL/GenBank/DDBJ whole genome shotgun (WGS) entry which is preliminary data.</text>
</comment>
<evidence type="ECO:0000313" key="3">
    <source>
        <dbReference type="Proteomes" id="UP001597118"/>
    </source>
</evidence>
<protein>
    <submittedName>
        <fullName evidence="2">Succinate dehydrogenase cytochrome b subunit</fullName>
    </submittedName>
</protein>
<dbReference type="Gene3D" id="1.20.1300.10">
    <property type="entry name" value="Fumarate reductase/succinate dehydrogenase, transmembrane subunit"/>
    <property type="match status" value="1"/>
</dbReference>
<dbReference type="InterPro" id="IPR034804">
    <property type="entry name" value="SQR/QFR_C/D"/>
</dbReference>
<name>A0ABW4IEK5_9SPHI</name>
<organism evidence="2 3">
    <name type="scientific">Pseudopedobacter beijingensis</name>
    <dbReference type="NCBI Taxonomy" id="1207056"/>
    <lineage>
        <taxon>Bacteria</taxon>
        <taxon>Pseudomonadati</taxon>
        <taxon>Bacteroidota</taxon>
        <taxon>Sphingobacteriia</taxon>
        <taxon>Sphingobacteriales</taxon>
        <taxon>Sphingobacteriaceae</taxon>
        <taxon>Pseudopedobacter</taxon>
    </lineage>
</organism>
<feature type="transmembrane region" description="Helical" evidence="1">
    <location>
        <begin position="99"/>
        <end position="119"/>
    </location>
</feature>
<dbReference type="InterPro" id="IPR011138">
    <property type="entry name" value="Cytochrome_b-558"/>
</dbReference>
<dbReference type="Proteomes" id="UP001597118">
    <property type="component" value="Unassembled WGS sequence"/>
</dbReference>
<feature type="transmembrane region" description="Helical" evidence="1">
    <location>
        <begin position="54"/>
        <end position="78"/>
    </location>
</feature>
<accession>A0ABW4IEK5</accession>
<gene>
    <name evidence="2" type="ORF">ACFSAH_11155</name>
</gene>
<keyword evidence="1" id="KW-0812">Transmembrane</keyword>
<dbReference type="SUPFAM" id="SSF81343">
    <property type="entry name" value="Fumarate reductase respiratory complex transmembrane subunits"/>
    <property type="match status" value="1"/>
</dbReference>
<keyword evidence="3" id="KW-1185">Reference proteome</keyword>
<reference evidence="3" key="1">
    <citation type="journal article" date="2019" name="Int. J. Syst. Evol. Microbiol.">
        <title>The Global Catalogue of Microorganisms (GCM) 10K type strain sequencing project: providing services to taxonomists for standard genome sequencing and annotation.</title>
        <authorList>
            <consortium name="The Broad Institute Genomics Platform"/>
            <consortium name="The Broad Institute Genome Sequencing Center for Infectious Disease"/>
            <person name="Wu L."/>
            <person name="Ma J."/>
        </authorList>
    </citation>
    <scope>NUCLEOTIDE SEQUENCE [LARGE SCALE GENOMIC DNA]</scope>
    <source>
        <strain evidence="3">CCUG 53762</strain>
    </source>
</reference>
<evidence type="ECO:0000313" key="2">
    <source>
        <dbReference type="EMBL" id="MFD1630439.1"/>
    </source>
</evidence>
<keyword evidence="1" id="KW-0472">Membrane</keyword>
<dbReference type="NCBIfam" id="TIGR02046">
    <property type="entry name" value="sdhC_b558_fam"/>
    <property type="match status" value="1"/>
</dbReference>
<dbReference type="CDD" id="cd03498">
    <property type="entry name" value="SQR_TypeB_2_TM"/>
    <property type="match status" value="1"/>
</dbReference>
<sequence length="218" mass="25528">MLTTLSRKMIMGLTGLFLCFFLTIHLLGNLQLFLPAEEARIQFNWYSHLLSGNALIKLVSYILYLSIIIHVVDSIIITSKNKKASTPYQYDKRKRASKWYSRNMGILGTIILIFLVIHFKNFWYVYKFGEMPLDEQGQKDLYQIVVTTFQEGWYVVIYVIAMIALCYHLLHGISSAFRSFGLYHPKYVRWVKYIGYAFSIIVCTGFALMPIYIFFTMK</sequence>
<proteinExistence type="predicted"/>
<dbReference type="RefSeq" id="WP_379662816.1">
    <property type="nucleotide sequence ID" value="NZ_JBHUDG010000017.1"/>
</dbReference>
<keyword evidence="1" id="KW-1133">Transmembrane helix</keyword>
<evidence type="ECO:0000256" key="1">
    <source>
        <dbReference type="SAM" id="Phobius"/>
    </source>
</evidence>
<feature type="transmembrane region" description="Helical" evidence="1">
    <location>
        <begin position="12"/>
        <end position="34"/>
    </location>
</feature>
<feature type="transmembrane region" description="Helical" evidence="1">
    <location>
        <begin position="152"/>
        <end position="170"/>
    </location>
</feature>
<feature type="transmembrane region" description="Helical" evidence="1">
    <location>
        <begin position="190"/>
        <end position="215"/>
    </location>
</feature>